<feature type="transmembrane region" description="Helical" evidence="1">
    <location>
        <begin position="79"/>
        <end position="98"/>
    </location>
</feature>
<evidence type="ECO:0000313" key="2">
    <source>
        <dbReference type="EMBL" id="QNP46230.1"/>
    </source>
</evidence>
<reference evidence="2 3" key="1">
    <citation type="submission" date="2020-08" db="EMBL/GenBank/DDBJ databases">
        <title>Genome sequence of Sphingomonas sediminicola KACC 15039T.</title>
        <authorList>
            <person name="Hyun D.-W."/>
            <person name="Bae J.-W."/>
        </authorList>
    </citation>
    <scope>NUCLEOTIDE SEQUENCE [LARGE SCALE GENOMIC DNA]</scope>
    <source>
        <strain evidence="2 3">KACC 15039</strain>
    </source>
</reference>
<evidence type="ECO:0008006" key="4">
    <source>
        <dbReference type="Google" id="ProtNLM"/>
    </source>
</evidence>
<keyword evidence="1" id="KW-1133">Transmembrane helix</keyword>
<feature type="transmembrane region" description="Helical" evidence="1">
    <location>
        <begin position="176"/>
        <end position="194"/>
    </location>
</feature>
<protein>
    <recommendedName>
        <fullName evidence="4">Lycopene cyclase domain-containing protein</fullName>
    </recommendedName>
</protein>
<gene>
    <name evidence="2" type="ORF">H9L14_03050</name>
</gene>
<proteinExistence type="predicted"/>
<dbReference type="EMBL" id="CP060782">
    <property type="protein sequence ID" value="QNP46230.1"/>
    <property type="molecule type" value="Genomic_DNA"/>
</dbReference>
<keyword evidence="1" id="KW-0812">Transmembrane</keyword>
<evidence type="ECO:0000313" key="3">
    <source>
        <dbReference type="Proteomes" id="UP000516105"/>
    </source>
</evidence>
<keyword evidence="1" id="KW-0472">Membrane</keyword>
<sequence length="201" mass="22991">MRTWAGAPAMDTFEYITALVAVVIGLAIADLATSLHRLLRNRKRVRWDWVAPLSALLILAELFNLWWRWHGFSGTTAGQVVPYFLALILIFLAACITLPDEVPADGIDLAHHFDENRRYFWFVYASYVALLIALISIRDLHNGLTARALLSRYYFDYPWLVAAYAMIFVRKRWINGIVMLASLGWLVIGLNLWGRTPDLPL</sequence>
<feature type="transmembrane region" description="Helical" evidence="1">
    <location>
        <begin position="119"/>
        <end position="137"/>
    </location>
</feature>
<organism evidence="2 3">
    <name type="scientific">Sphingomonas sediminicola</name>
    <dbReference type="NCBI Taxonomy" id="386874"/>
    <lineage>
        <taxon>Bacteria</taxon>
        <taxon>Pseudomonadati</taxon>
        <taxon>Pseudomonadota</taxon>
        <taxon>Alphaproteobacteria</taxon>
        <taxon>Sphingomonadales</taxon>
        <taxon>Sphingomonadaceae</taxon>
        <taxon>Sphingomonas</taxon>
    </lineage>
</organism>
<evidence type="ECO:0000256" key="1">
    <source>
        <dbReference type="SAM" id="Phobius"/>
    </source>
</evidence>
<name>A0ABX6TB53_9SPHN</name>
<dbReference type="Proteomes" id="UP000516105">
    <property type="component" value="Chromosome"/>
</dbReference>
<keyword evidence="3" id="KW-1185">Reference proteome</keyword>
<feature type="transmembrane region" description="Helical" evidence="1">
    <location>
        <begin position="47"/>
        <end position="67"/>
    </location>
</feature>
<feature type="transmembrane region" description="Helical" evidence="1">
    <location>
        <begin position="15"/>
        <end position="35"/>
    </location>
</feature>
<accession>A0ABX6TB53</accession>
<dbReference type="RefSeq" id="WP_187709183.1">
    <property type="nucleotide sequence ID" value="NZ_CP060782.1"/>
</dbReference>